<dbReference type="PROSITE" id="PS51277">
    <property type="entry name" value="BURP"/>
    <property type="match status" value="1"/>
</dbReference>
<sequence>MRLGLACWSFLLCALLLFMIAYDGGPRKITITFGRDIELKKVSTHMQNLETDGHILHKITQSKTEEDEEEEEHEKINHNHMDPELNVFFTPKDLKIGNKMPIYFAHENISASPKFLPREESEKIPFSSRHLPSLLKFFSFPKHSPQAKAMKYTLKHCEFKAMEGETKFCATSLESLLDSTRKIFGPSEFSMLSTTYLTKSPVSLQNYTISKVKNISVSRVIGCHPLPYPYAVFYCHSQENDTRLFVVMLEGEQDGARVKAPAICHMDTSMWNKDHVAFDVLKVQPGTSPVCHFFPPDNLIWVPLSSVL</sequence>
<gene>
    <name evidence="3" type="ORF">QN277_005087</name>
</gene>
<proteinExistence type="predicted"/>
<dbReference type="Pfam" id="PF03181">
    <property type="entry name" value="BURP"/>
    <property type="match status" value="1"/>
</dbReference>
<dbReference type="PANTHER" id="PTHR31236:SF41">
    <property type="entry name" value="BURP DOMAIN PROTEIN USPL1"/>
    <property type="match status" value="1"/>
</dbReference>
<evidence type="ECO:0000256" key="1">
    <source>
        <dbReference type="SAM" id="SignalP"/>
    </source>
</evidence>
<evidence type="ECO:0000313" key="3">
    <source>
        <dbReference type="EMBL" id="KAK4258663.1"/>
    </source>
</evidence>
<dbReference type="Proteomes" id="UP001293593">
    <property type="component" value="Unassembled WGS sequence"/>
</dbReference>
<keyword evidence="1" id="KW-0732">Signal</keyword>
<dbReference type="InterPro" id="IPR004873">
    <property type="entry name" value="BURP_dom"/>
</dbReference>
<dbReference type="AlphaFoldDB" id="A0AAE1IWB5"/>
<feature type="domain" description="BURP" evidence="2">
    <location>
        <begin position="88"/>
        <end position="304"/>
    </location>
</feature>
<accession>A0AAE1IWB5</accession>
<feature type="chain" id="PRO_5042296707" description="BURP domain-containing protein" evidence="1">
    <location>
        <begin position="22"/>
        <end position="308"/>
    </location>
</feature>
<organism evidence="3 4">
    <name type="scientific">Acacia crassicarpa</name>
    <name type="common">northern wattle</name>
    <dbReference type="NCBI Taxonomy" id="499986"/>
    <lineage>
        <taxon>Eukaryota</taxon>
        <taxon>Viridiplantae</taxon>
        <taxon>Streptophyta</taxon>
        <taxon>Embryophyta</taxon>
        <taxon>Tracheophyta</taxon>
        <taxon>Spermatophyta</taxon>
        <taxon>Magnoliopsida</taxon>
        <taxon>eudicotyledons</taxon>
        <taxon>Gunneridae</taxon>
        <taxon>Pentapetalae</taxon>
        <taxon>rosids</taxon>
        <taxon>fabids</taxon>
        <taxon>Fabales</taxon>
        <taxon>Fabaceae</taxon>
        <taxon>Caesalpinioideae</taxon>
        <taxon>mimosoid clade</taxon>
        <taxon>Acacieae</taxon>
        <taxon>Acacia</taxon>
    </lineage>
</organism>
<evidence type="ECO:0000313" key="4">
    <source>
        <dbReference type="Proteomes" id="UP001293593"/>
    </source>
</evidence>
<protein>
    <recommendedName>
        <fullName evidence="2">BURP domain-containing protein</fullName>
    </recommendedName>
</protein>
<reference evidence="3" key="1">
    <citation type="submission" date="2023-10" db="EMBL/GenBank/DDBJ databases">
        <title>Chromosome-level genome of the transformable northern wattle, Acacia crassicarpa.</title>
        <authorList>
            <person name="Massaro I."/>
            <person name="Sinha N.R."/>
            <person name="Poethig S."/>
            <person name="Leichty A.R."/>
        </authorList>
    </citation>
    <scope>NUCLEOTIDE SEQUENCE</scope>
    <source>
        <strain evidence="3">Acra3RX</strain>
        <tissue evidence="3">Leaf</tissue>
    </source>
</reference>
<dbReference type="InterPro" id="IPR044816">
    <property type="entry name" value="BURP"/>
</dbReference>
<comment type="caution">
    <text evidence="3">The sequence shown here is derived from an EMBL/GenBank/DDBJ whole genome shotgun (WGS) entry which is preliminary data.</text>
</comment>
<name>A0AAE1IWB5_9FABA</name>
<feature type="signal peptide" evidence="1">
    <location>
        <begin position="1"/>
        <end position="21"/>
    </location>
</feature>
<evidence type="ECO:0000259" key="2">
    <source>
        <dbReference type="PROSITE" id="PS51277"/>
    </source>
</evidence>
<dbReference type="SMART" id="SM01045">
    <property type="entry name" value="BURP"/>
    <property type="match status" value="1"/>
</dbReference>
<keyword evidence="4" id="KW-1185">Reference proteome</keyword>
<dbReference type="EMBL" id="JAWXYG010000011">
    <property type="protein sequence ID" value="KAK4258663.1"/>
    <property type="molecule type" value="Genomic_DNA"/>
</dbReference>
<dbReference type="PANTHER" id="PTHR31236">
    <property type="entry name" value="BURP DOMAIN PROTEIN USPL1-LIKE"/>
    <property type="match status" value="1"/>
</dbReference>